<dbReference type="Gene3D" id="3.10.20.90">
    <property type="entry name" value="Phosphatidylinositol 3-kinase Catalytic Subunit, Chain A, domain 1"/>
    <property type="match status" value="1"/>
</dbReference>
<dbReference type="InterPro" id="IPR011524">
    <property type="entry name" value="SARAH_dom"/>
</dbReference>
<dbReference type="Pfam" id="PF16517">
    <property type="entry name" value="Nore1-SARAH"/>
    <property type="match status" value="1"/>
</dbReference>
<accession>A0ABD2Q295</accession>
<dbReference type="Proteomes" id="UP001626550">
    <property type="component" value="Unassembled WGS sequence"/>
</dbReference>
<feature type="domain" description="SARAH" evidence="2">
    <location>
        <begin position="127"/>
        <end position="174"/>
    </location>
</feature>
<dbReference type="PANTHER" id="PTHR22738">
    <property type="entry name" value="RASSF"/>
    <property type="match status" value="1"/>
</dbReference>
<dbReference type="Gene3D" id="1.20.5.110">
    <property type="match status" value="1"/>
</dbReference>
<proteinExistence type="predicted"/>
<dbReference type="Pfam" id="PF00788">
    <property type="entry name" value="RA"/>
    <property type="match status" value="1"/>
</dbReference>
<dbReference type="PROSITE" id="PS50951">
    <property type="entry name" value="SARAH"/>
    <property type="match status" value="1"/>
</dbReference>
<dbReference type="PANTHER" id="PTHR22738:SF10">
    <property type="entry name" value="RAS ASSOCIATION DOMAIN-CONTAINING PROTEIN 1 HOMOLOG"/>
    <property type="match status" value="1"/>
</dbReference>
<gene>
    <name evidence="3" type="primary">RASSF5_1</name>
    <name evidence="3" type="ORF">Ciccas_007662</name>
</gene>
<evidence type="ECO:0000259" key="2">
    <source>
        <dbReference type="PROSITE" id="PS50951"/>
    </source>
</evidence>
<evidence type="ECO:0000313" key="3">
    <source>
        <dbReference type="EMBL" id="KAL3313733.1"/>
    </source>
</evidence>
<feature type="domain" description="Ras-associating" evidence="1">
    <location>
        <begin position="24"/>
        <end position="125"/>
    </location>
</feature>
<evidence type="ECO:0000259" key="1">
    <source>
        <dbReference type="PROSITE" id="PS50200"/>
    </source>
</evidence>
<dbReference type="InterPro" id="IPR000159">
    <property type="entry name" value="RA_dom"/>
</dbReference>
<dbReference type="InterPro" id="IPR029071">
    <property type="entry name" value="Ubiquitin-like_domsf"/>
</dbReference>
<dbReference type="InterPro" id="IPR033614">
    <property type="entry name" value="RASSF1-6"/>
</dbReference>
<sequence>MSLTQITMELPGEKTSDAPKEAPAAKLISFFMPRGTSQMLQITNHTTAGDIIKSLLDRFHIQESAKKFTLCEHTLQAQTIVVRKFALTDRPLSSLLLWVKQAQLNGHSVAEFIKSKRLVLQENDQNEIDWAKFQEAELRTFLKILDKEEEEYRESINSQYGSLIKTIEEKINQLKAV</sequence>
<protein>
    <submittedName>
        <fullName evidence="3">Ras association (RalGDS AF-6) domain member</fullName>
    </submittedName>
</protein>
<evidence type="ECO:0000313" key="4">
    <source>
        <dbReference type="Proteomes" id="UP001626550"/>
    </source>
</evidence>
<keyword evidence="4" id="KW-1185">Reference proteome</keyword>
<dbReference type="SUPFAM" id="SSF54236">
    <property type="entry name" value="Ubiquitin-like"/>
    <property type="match status" value="1"/>
</dbReference>
<dbReference type="AlphaFoldDB" id="A0ABD2Q295"/>
<name>A0ABD2Q295_9PLAT</name>
<dbReference type="PROSITE" id="PS50200">
    <property type="entry name" value="RA"/>
    <property type="match status" value="1"/>
</dbReference>
<comment type="caution">
    <text evidence="3">The sequence shown here is derived from an EMBL/GenBank/DDBJ whole genome shotgun (WGS) entry which is preliminary data.</text>
</comment>
<organism evidence="3 4">
    <name type="scientific">Cichlidogyrus casuarinus</name>
    <dbReference type="NCBI Taxonomy" id="1844966"/>
    <lineage>
        <taxon>Eukaryota</taxon>
        <taxon>Metazoa</taxon>
        <taxon>Spiralia</taxon>
        <taxon>Lophotrochozoa</taxon>
        <taxon>Platyhelminthes</taxon>
        <taxon>Monogenea</taxon>
        <taxon>Monopisthocotylea</taxon>
        <taxon>Dactylogyridea</taxon>
        <taxon>Ancyrocephalidae</taxon>
        <taxon>Cichlidogyrus</taxon>
    </lineage>
</organism>
<reference evidence="3 4" key="1">
    <citation type="submission" date="2024-11" db="EMBL/GenBank/DDBJ databases">
        <title>Adaptive evolution of stress response genes in parasites aligns with host niche diversity.</title>
        <authorList>
            <person name="Hahn C."/>
            <person name="Resl P."/>
        </authorList>
    </citation>
    <scope>NUCLEOTIDE SEQUENCE [LARGE SCALE GENOMIC DNA]</scope>
    <source>
        <strain evidence="3">EGGRZ-B1_66</strain>
        <tissue evidence="3">Body</tissue>
    </source>
</reference>
<dbReference type="EMBL" id="JBJKFK010001208">
    <property type="protein sequence ID" value="KAL3313733.1"/>
    <property type="molecule type" value="Genomic_DNA"/>
</dbReference>